<dbReference type="AlphaFoldDB" id="A0A4Z0WJY3"/>
<dbReference type="Gene3D" id="3.30.565.10">
    <property type="entry name" value="Histidine kinase-like ATPase, C-terminal domain"/>
    <property type="match status" value="1"/>
</dbReference>
<evidence type="ECO:0000256" key="3">
    <source>
        <dbReference type="ARBA" id="ARBA00022553"/>
    </source>
</evidence>
<dbReference type="Gene3D" id="1.10.287.130">
    <property type="match status" value="1"/>
</dbReference>
<gene>
    <name evidence="6" type="ORF">E4656_03420</name>
</gene>
<dbReference type="OrthoDB" id="9772100at2"/>
<accession>A0A4Z0WJY3</accession>
<keyword evidence="6" id="KW-0418">Kinase</keyword>
<dbReference type="PROSITE" id="PS50109">
    <property type="entry name" value="HIS_KIN"/>
    <property type="match status" value="1"/>
</dbReference>
<dbReference type="InterPro" id="IPR003661">
    <property type="entry name" value="HisK_dim/P_dom"/>
</dbReference>
<evidence type="ECO:0000313" key="7">
    <source>
        <dbReference type="Proteomes" id="UP000297475"/>
    </source>
</evidence>
<name>A0A4Z0WJY3_9GAMM</name>
<organism evidence="6 7">
    <name type="scientific">Natronospirillum operosum</name>
    <dbReference type="NCBI Taxonomy" id="2759953"/>
    <lineage>
        <taxon>Bacteria</taxon>
        <taxon>Pseudomonadati</taxon>
        <taxon>Pseudomonadota</taxon>
        <taxon>Gammaproteobacteria</taxon>
        <taxon>Oceanospirillales</taxon>
        <taxon>Natronospirillaceae</taxon>
        <taxon>Natronospirillum</taxon>
    </lineage>
</organism>
<comment type="catalytic activity">
    <reaction evidence="1">
        <text>ATP + protein L-histidine = ADP + protein N-phospho-L-histidine.</text>
        <dbReference type="EC" id="2.7.13.3"/>
    </reaction>
</comment>
<dbReference type="SMART" id="SM00387">
    <property type="entry name" value="HATPase_c"/>
    <property type="match status" value="1"/>
</dbReference>
<sequence>MRTLPPLRLVWLPAVALLCGLLITVLLVWHARQADFRLWEQRAVSEAERLSSELGYRVTRAREPLVSAAVLYLGSEEVTQEEIVAAYDQLMVATERQNGLSLAFAQPDGAGGYRVSQAAGDLALLPEGPSPGIHEVLIPPLEAARRAYPNLVTGPLFRTNGTSYLTMTIEVTNAGEPGVLISLIDFSSLVDEVMQDLLVPGTRVEIYHPDEPRVDHADLPPLPTAAEVHHATTLDMDGDVWSLQWSFDADFETVEDRRLIWSVLVSGNLISLLLALVLYTLIRQHWLIQREVDEKTQELIAARDLVVQREKLAALGGLVAGFSHELNTPVGNGLMAATTLQEQTQGLKQRLDDDQLKRSELEAYLVFAQESASILQRNLDRSARLINSFKDVAIDQTSERRRTFSLRVVIDEVMATLGPSIRRVNLELETDIPDTLQLDSYPGPLEQVIANLVTNSLVHAFPEGGGGRLTVMARPVSGNYIEVQYMDNGVGMPQELARKVFEPFFTTRMGQGGNGLGLHIAYNLVHSVLGGSIEVTSQPGAGTRFVIRIPERAPDSMHAGEDEHD</sequence>
<dbReference type="InterPro" id="IPR005467">
    <property type="entry name" value="His_kinase_dom"/>
</dbReference>
<evidence type="ECO:0000256" key="4">
    <source>
        <dbReference type="SAM" id="Phobius"/>
    </source>
</evidence>
<dbReference type="EC" id="2.7.13.3" evidence="2"/>
<dbReference type="SUPFAM" id="SSF55874">
    <property type="entry name" value="ATPase domain of HSP90 chaperone/DNA topoisomerase II/histidine kinase"/>
    <property type="match status" value="1"/>
</dbReference>
<dbReference type="SUPFAM" id="SSF47384">
    <property type="entry name" value="Homodimeric domain of signal transducing histidine kinase"/>
    <property type="match status" value="1"/>
</dbReference>
<reference evidence="6 7" key="1">
    <citation type="submission" date="2019-04" db="EMBL/GenBank/DDBJ databases">
        <title>Natronospirillum operosus gen. nov., sp. nov., a haloalkaliphilic satellite isolated from decaying biomass of laboratory culture of cyanobacterium Geitlerinema sp. and proposal of Natronospirillaceae fam. nov. and Saccharospirillaceae fam. nov.</title>
        <authorList>
            <person name="Kevbrin V."/>
            <person name="Boltyanskaya Y."/>
            <person name="Koziaeva V."/>
            <person name="Grouzdev D.S."/>
            <person name="Park M."/>
            <person name="Cho J."/>
        </authorList>
    </citation>
    <scope>NUCLEOTIDE SEQUENCE [LARGE SCALE GENOMIC DNA]</scope>
    <source>
        <strain evidence="6 7">G-116</strain>
    </source>
</reference>
<feature type="domain" description="Histidine kinase" evidence="5">
    <location>
        <begin position="321"/>
        <end position="553"/>
    </location>
</feature>
<proteinExistence type="predicted"/>
<dbReference type="InterPro" id="IPR036097">
    <property type="entry name" value="HisK_dim/P_sf"/>
</dbReference>
<protein>
    <recommendedName>
        <fullName evidence="2">histidine kinase</fullName>
        <ecNumber evidence="2">2.7.13.3</ecNumber>
    </recommendedName>
</protein>
<evidence type="ECO:0000256" key="1">
    <source>
        <dbReference type="ARBA" id="ARBA00000085"/>
    </source>
</evidence>
<dbReference type="InterPro" id="IPR003594">
    <property type="entry name" value="HATPase_dom"/>
</dbReference>
<evidence type="ECO:0000256" key="2">
    <source>
        <dbReference type="ARBA" id="ARBA00012438"/>
    </source>
</evidence>
<dbReference type="InterPro" id="IPR036890">
    <property type="entry name" value="HATPase_C_sf"/>
</dbReference>
<comment type="caution">
    <text evidence="6">The sequence shown here is derived from an EMBL/GenBank/DDBJ whole genome shotgun (WGS) entry which is preliminary data.</text>
</comment>
<dbReference type="Pfam" id="PF02518">
    <property type="entry name" value="HATPase_c"/>
    <property type="match status" value="1"/>
</dbReference>
<feature type="transmembrane region" description="Helical" evidence="4">
    <location>
        <begin position="259"/>
        <end position="282"/>
    </location>
</feature>
<keyword evidence="4" id="KW-0472">Membrane</keyword>
<dbReference type="PRINTS" id="PR00344">
    <property type="entry name" value="BCTRLSENSOR"/>
</dbReference>
<keyword evidence="7" id="KW-1185">Reference proteome</keyword>
<keyword evidence="4" id="KW-0812">Transmembrane</keyword>
<dbReference type="CDD" id="cd00075">
    <property type="entry name" value="HATPase"/>
    <property type="match status" value="1"/>
</dbReference>
<evidence type="ECO:0000259" key="5">
    <source>
        <dbReference type="PROSITE" id="PS50109"/>
    </source>
</evidence>
<dbReference type="Proteomes" id="UP000297475">
    <property type="component" value="Unassembled WGS sequence"/>
</dbReference>
<keyword evidence="4" id="KW-1133">Transmembrane helix</keyword>
<dbReference type="CDD" id="cd00082">
    <property type="entry name" value="HisKA"/>
    <property type="match status" value="1"/>
</dbReference>
<keyword evidence="6" id="KW-0808">Transferase</keyword>
<keyword evidence="3" id="KW-0597">Phosphoprotein</keyword>
<dbReference type="EMBL" id="SRMF01000001">
    <property type="protein sequence ID" value="TGG95485.1"/>
    <property type="molecule type" value="Genomic_DNA"/>
</dbReference>
<dbReference type="PANTHER" id="PTHR43065:SF47">
    <property type="match status" value="1"/>
</dbReference>
<dbReference type="PANTHER" id="PTHR43065">
    <property type="entry name" value="SENSOR HISTIDINE KINASE"/>
    <property type="match status" value="1"/>
</dbReference>
<evidence type="ECO:0000313" key="6">
    <source>
        <dbReference type="EMBL" id="TGG95485.1"/>
    </source>
</evidence>
<dbReference type="GO" id="GO:0000155">
    <property type="term" value="F:phosphorelay sensor kinase activity"/>
    <property type="evidence" value="ECO:0007669"/>
    <property type="project" value="InterPro"/>
</dbReference>
<dbReference type="InterPro" id="IPR004358">
    <property type="entry name" value="Sig_transdc_His_kin-like_C"/>
</dbReference>